<dbReference type="InterPro" id="IPR032710">
    <property type="entry name" value="NTF2-like_dom_sf"/>
</dbReference>
<accession>A0A7W9E016</accession>
<evidence type="ECO:0000313" key="1">
    <source>
        <dbReference type="EMBL" id="MBB5636145.1"/>
    </source>
</evidence>
<gene>
    <name evidence="1" type="ORF">HDE68_002033</name>
</gene>
<comment type="caution">
    <text evidence="1">The sequence shown here is derived from an EMBL/GenBank/DDBJ whole genome shotgun (WGS) entry which is preliminary data.</text>
</comment>
<dbReference type="Proteomes" id="UP000537204">
    <property type="component" value="Unassembled WGS sequence"/>
</dbReference>
<evidence type="ECO:0000313" key="2">
    <source>
        <dbReference type="Proteomes" id="UP000537204"/>
    </source>
</evidence>
<dbReference type="PANTHER" id="PTHR38436">
    <property type="entry name" value="POLYKETIDE CYCLASE SNOAL-LIKE DOMAIN"/>
    <property type="match status" value="1"/>
</dbReference>
<protein>
    <submittedName>
        <fullName evidence="1">Putative ester cyclase</fullName>
    </submittedName>
</protein>
<organism evidence="1 2">
    <name type="scientific">Pedobacter cryoconitis</name>
    <dbReference type="NCBI Taxonomy" id="188932"/>
    <lineage>
        <taxon>Bacteria</taxon>
        <taxon>Pseudomonadati</taxon>
        <taxon>Bacteroidota</taxon>
        <taxon>Sphingobacteriia</taxon>
        <taxon>Sphingobacteriales</taxon>
        <taxon>Sphingobacteriaceae</taxon>
        <taxon>Pedobacter</taxon>
    </lineage>
</organism>
<proteinExistence type="predicted"/>
<dbReference type="EMBL" id="JACHCE010000002">
    <property type="protein sequence ID" value="MBB5636145.1"/>
    <property type="molecule type" value="Genomic_DNA"/>
</dbReference>
<name>A0A7W9E016_9SPHI</name>
<reference evidence="1 2" key="1">
    <citation type="submission" date="2020-08" db="EMBL/GenBank/DDBJ databases">
        <title>Genomic Encyclopedia of Type Strains, Phase IV (KMG-V): Genome sequencing to study the core and pangenomes of soil and plant-associated prokaryotes.</title>
        <authorList>
            <person name="Whitman W."/>
        </authorList>
    </citation>
    <scope>NUCLEOTIDE SEQUENCE [LARGE SCALE GENOMIC DNA]</scope>
    <source>
        <strain evidence="1 2">S3M1</strain>
    </source>
</reference>
<sequence>METQLEKNKAVVKRFNLEVIEQGNLESFKELMNEQFINRTAPEGADNGPQGMIYTFNQVLRPAFPNLKVIIHQQIAEGDLVTTHKTITGTHYGLLMGIPATGKKVNIQVIDIVRVVNGKYIEHWGMNTLSAVLTQLSRT</sequence>
<dbReference type="SUPFAM" id="SSF54427">
    <property type="entry name" value="NTF2-like"/>
    <property type="match status" value="1"/>
</dbReference>
<dbReference type="RefSeq" id="WP_183881399.1">
    <property type="nucleotide sequence ID" value="NZ_JACHCE010000002.1"/>
</dbReference>
<dbReference type="Pfam" id="PF07366">
    <property type="entry name" value="SnoaL"/>
    <property type="match status" value="1"/>
</dbReference>
<dbReference type="Gene3D" id="3.10.450.50">
    <property type="match status" value="1"/>
</dbReference>
<dbReference type="InterPro" id="IPR009959">
    <property type="entry name" value="Cyclase_SnoaL-like"/>
</dbReference>
<dbReference type="PANTHER" id="PTHR38436:SF1">
    <property type="entry name" value="ESTER CYCLASE"/>
    <property type="match status" value="1"/>
</dbReference>
<dbReference type="GO" id="GO:0030638">
    <property type="term" value="P:polyketide metabolic process"/>
    <property type="evidence" value="ECO:0007669"/>
    <property type="project" value="InterPro"/>
</dbReference>
<dbReference type="AlphaFoldDB" id="A0A7W9E016"/>